<dbReference type="FunFam" id="3.30.470.20:FF:000002">
    <property type="entry name" value="Succinate--CoA ligase [ADP-forming] subunit beta"/>
    <property type="match status" value="1"/>
</dbReference>
<feature type="site" description="Important for substrate specificity" evidence="13">
    <location>
        <position position="85"/>
    </location>
</feature>
<dbReference type="InterPro" id="IPR005809">
    <property type="entry name" value="Succ_CoA_ligase-like_bsu"/>
</dbReference>
<keyword evidence="5 13" id="KW-0547">Nucleotide-binding</keyword>
<dbReference type="GO" id="GO:0042709">
    <property type="term" value="C:succinate-CoA ligase complex"/>
    <property type="evidence" value="ECO:0007669"/>
    <property type="project" value="TreeGrafter"/>
</dbReference>
<dbReference type="AlphaFoldDB" id="A0A9Q1BPR3"/>
<dbReference type="PANTHER" id="PTHR11815:SF1">
    <property type="entry name" value="SUCCINATE--COA LIGASE [ADP-FORMING] SUBUNIT BETA, MITOCHONDRIAL"/>
    <property type="match status" value="1"/>
</dbReference>
<dbReference type="GO" id="GO:0004775">
    <property type="term" value="F:succinate-CoA ligase (ADP-forming) activity"/>
    <property type="evidence" value="ECO:0007669"/>
    <property type="project" value="UniProtKB-UniRule"/>
</dbReference>
<evidence type="ECO:0000259" key="14">
    <source>
        <dbReference type="PROSITE" id="PS50975"/>
    </source>
</evidence>
<feature type="binding site" evidence="13">
    <location>
        <begin position="372"/>
        <end position="374"/>
    </location>
    <ligand>
        <name>substrate</name>
        <note>ligand shared with subunit alpha</note>
    </ligand>
</feature>
<comment type="similarity">
    <text evidence="13">Belongs to the succinate/malate CoA ligase beta subunit family. ATP-specific subunit beta subfamily.</text>
</comment>
<evidence type="ECO:0000256" key="4">
    <source>
        <dbReference type="ARBA" id="ARBA00022723"/>
    </source>
</evidence>
<organism evidence="15 16">
    <name type="scientific">Holothuria leucospilota</name>
    <name type="common">Black long sea cucumber</name>
    <name type="synonym">Mertensiothuria leucospilota</name>
    <dbReference type="NCBI Taxonomy" id="206669"/>
    <lineage>
        <taxon>Eukaryota</taxon>
        <taxon>Metazoa</taxon>
        <taxon>Echinodermata</taxon>
        <taxon>Eleutherozoa</taxon>
        <taxon>Echinozoa</taxon>
        <taxon>Holothuroidea</taxon>
        <taxon>Aspidochirotacea</taxon>
        <taxon>Aspidochirotida</taxon>
        <taxon>Holothuriidae</taxon>
        <taxon>Holothuria</taxon>
    </lineage>
</organism>
<dbReference type="GO" id="GO:0005739">
    <property type="term" value="C:mitochondrion"/>
    <property type="evidence" value="ECO:0007669"/>
    <property type="project" value="UniProtKB-SubCell"/>
</dbReference>
<dbReference type="PROSITE" id="PS01217">
    <property type="entry name" value="SUCCINYL_COA_LIG_3"/>
    <property type="match status" value="1"/>
</dbReference>
<keyword evidence="4 13" id="KW-0479">Metal-binding</keyword>
<keyword evidence="7 13" id="KW-0460">Magnesium</keyword>
<dbReference type="PANTHER" id="PTHR11815">
    <property type="entry name" value="SUCCINYL-COA SYNTHETASE BETA CHAIN"/>
    <property type="match status" value="1"/>
</dbReference>
<evidence type="ECO:0000256" key="3">
    <source>
        <dbReference type="ARBA" id="ARBA00022598"/>
    </source>
</evidence>
<dbReference type="GO" id="GO:0000287">
    <property type="term" value="F:magnesium ion binding"/>
    <property type="evidence" value="ECO:0007669"/>
    <property type="project" value="UniProtKB-UniRule"/>
</dbReference>
<dbReference type="FunFam" id="3.30.1490.20:FF:000004">
    <property type="entry name" value="Succinate--CoA ligase [ADP-forming] subunit beta, mitochondrial"/>
    <property type="match status" value="1"/>
</dbReference>
<dbReference type="InterPro" id="IPR013815">
    <property type="entry name" value="ATP_grasp_subdomain_1"/>
</dbReference>
<evidence type="ECO:0000256" key="2">
    <source>
        <dbReference type="ARBA" id="ARBA00022532"/>
    </source>
</evidence>
<evidence type="ECO:0000256" key="11">
    <source>
        <dbReference type="ARBA" id="ARBA00053833"/>
    </source>
</evidence>
<evidence type="ECO:0000313" key="15">
    <source>
        <dbReference type="EMBL" id="KAJ8030783.1"/>
    </source>
</evidence>
<comment type="function">
    <text evidence="11">GTP-specific succinyl-CoA synthetase functions in the citric acid cycle (TCA), coupling the hydrolysis of succinyl-CoA to the synthesis of GTP and thus represents the only step of substrate-level phosphorylation in the TCA. The beta subunit provides nucleotide specificity of the enzyme and binds the substrate succinate, while the binding sites for coenzyme A and phosphate are found in the alpha subunit.</text>
</comment>
<dbReference type="InterPro" id="IPR013650">
    <property type="entry name" value="ATP-grasp_succ-CoA_synth-type"/>
</dbReference>
<feature type="binding site" evidence="13">
    <location>
        <position position="89"/>
    </location>
    <ligand>
        <name>ATP</name>
        <dbReference type="ChEBI" id="CHEBI:30616"/>
    </ligand>
</feature>
<evidence type="ECO:0000256" key="13">
    <source>
        <dbReference type="HAMAP-Rule" id="MF_03220"/>
    </source>
</evidence>
<keyword evidence="2 13" id="KW-0816">Tricarboxylic acid cycle</keyword>
<dbReference type="EC" id="6.2.1.5" evidence="13"/>
<feature type="binding site" evidence="13">
    <location>
        <begin position="96"/>
        <end position="98"/>
    </location>
    <ligand>
        <name>ATP</name>
        <dbReference type="ChEBI" id="CHEBI:30616"/>
    </ligand>
</feature>
<feature type="binding site" evidence="13">
    <location>
        <position position="314"/>
    </location>
    <ligand>
        <name>substrate</name>
        <note>ligand shared with subunit alpha</note>
    </ligand>
</feature>
<comment type="subunit">
    <text evidence="13">Heterodimer of an alpha and a beta subunit. The beta subunit determines specificity for ATP.</text>
</comment>
<evidence type="ECO:0000256" key="5">
    <source>
        <dbReference type="ARBA" id="ARBA00022741"/>
    </source>
</evidence>
<dbReference type="GO" id="GO:0006104">
    <property type="term" value="P:succinyl-CoA metabolic process"/>
    <property type="evidence" value="ECO:0007669"/>
    <property type="project" value="TreeGrafter"/>
</dbReference>
<evidence type="ECO:0000256" key="12">
    <source>
        <dbReference type="ARBA" id="ARBA00063570"/>
    </source>
</evidence>
<dbReference type="EMBL" id="JAIZAY010000013">
    <property type="protein sequence ID" value="KAJ8030783.1"/>
    <property type="molecule type" value="Genomic_DNA"/>
</dbReference>
<dbReference type="NCBIfam" id="TIGR01016">
    <property type="entry name" value="sucCoAbeta"/>
    <property type="match status" value="1"/>
</dbReference>
<dbReference type="Proteomes" id="UP001152320">
    <property type="component" value="Chromosome 13"/>
</dbReference>
<keyword evidence="6 13" id="KW-0067">ATP-binding</keyword>
<dbReference type="Gene3D" id="3.30.1490.20">
    <property type="entry name" value="ATP-grasp fold, A domain"/>
    <property type="match status" value="1"/>
</dbReference>
<dbReference type="Pfam" id="PF00549">
    <property type="entry name" value="Ligase_CoA"/>
    <property type="match status" value="1"/>
</dbReference>
<dbReference type="Gene3D" id="3.40.50.261">
    <property type="entry name" value="Succinyl-CoA synthetase domains"/>
    <property type="match status" value="1"/>
</dbReference>
<proteinExistence type="inferred from homology"/>
<dbReference type="PIRSF" id="PIRSF001554">
    <property type="entry name" value="SucCS_beta"/>
    <property type="match status" value="1"/>
</dbReference>
<dbReference type="NCBIfam" id="NF001913">
    <property type="entry name" value="PRK00696.1"/>
    <property type="match status" value="1"/>
</dbReference>
<gene>
    <name evidence="15" type="ORF">HOLleu_27288</name>
</gene>
<dbReference type="FunFam" id="3.40.50.261:FF:000001">
    <property type="entry name" value="Succinate--CoA ligase [ADP-forming] subunit beta"/>
    <property type="match status" value="1"/>
</dbReference>
<dbReference type="InterPro" id="IPR017866">
    <property type="entry name" value="Succ-CoA_synthase_bsu_CS"/>
</dbReference>
<keyword evidence="3 13" id="KW-0436">Ligase</keyword>
<comment type="function">
    <text evidence="13">ATP-specific succinyl-CoA synthetase functions in the citric acid cycle (TCA), coupling the hydrolysis of succinyl-CoA to the synthesis of ATP and thus represents the only step of substrate-level phosphorylation in the TCA. The beta subunit provides nucleotide specificity of the enzyme and binds the substrate succinate, while the binding sites for coenzyme A and phosphate are found in the alpha subunit.</text>
</comment>
<feature type="domain" description="ATP-grasp" evidence="14">
    <location>
        <begin position="52"/>
        <end position="277"/>
    </location>
</feature>
<comment type="pathway">
    <text evidence="1 13">Carbohydrate metabolism; tricarboxylic acid cycle; succinate from succinyl-CoA (ligase route): step 1/1.</text>
</comment>
<evidence type="ECO:0000313" key="16">
    <source>
        <dbReference type="Proteomes" id="UP001152320"/>
    </source>
</evidence>
<dbReference type="PROSITE" id="PS50975">
    <property type="entry name" value="ATP_GRASP"/>
    <property type="match status" value="1"/>
</dbReference>
<comment type="caution">
    <text evidence="15">The sequence shown here is derived from an EMBL/GenBank/DDBJ whole genome shotgun (WGS) entry which is preliminary data.</text>
</comment>
<comment type="catalytic activity">
    <reaction evidence="13">
        <text>succinate + ATP + CoA = succinyl-CoA + ADP + phosphate</text>
        <dbReference type="Rhea" id="RHEA:17661"/>
        <dbReference type="ChEBI" id="CHEBI:30031"/>
        <dbReference type="ChEBI" id="CHEBI:30616"/>
        <dbReference type="ChEBI" id="CHEBI:43474"/>
        <dbReference type="ChEBI" id="CHEBI:57287"/>
        <dbReference type="ChEBI" id="CHEBI:57292"/>
        <dbReference type="ChEBI" id="CHEBI:456216"/>
        <dbReference type="EC" id="6.2.1.5"/>
    </reaction>
</comment>
<evidence type="ECO:0000256" key="9">
    <source>
        <dbReference type="ARBA" id="ARBA00023128"/>
    </source>
</evidence>
<evidence type="ECO:0000256" key="6">
    <source>
        <dbReference type="ARBA" id="ARBA00022840"/>
    </source>
</evidence>
<dbReference type="Pfam" id="PF08442">
    <property type="entry name" value="ATP-grasp_2"/>
    <property type="match status" value="1"/>
</dbReference>
<comment type="subunit">
    <text evidence="12">Heterodimer of an alpha and a beta subunit. The beta subunit determines specificity for GTP.</text>
</comment>
<dbReference type="InterPro" id="IPR034723">
    <property type="entry name" value="Succ_CoA_betaA_euk"/>
</dbReference>
<dbReference type="OrthoDB" id="1552at2759"/>
<dbReference type="SUPFAM" id="SSF56059">
    <property type="entry name" value="Glutathione synthetase ATP-binding domain-like"/>
    <property type="match status" value="1"/>
</dbReference>
<comment type="subcellular location">
    <subcellularLocation>
        <location evidence="13">Mitochondrion</location>
    </subcellularLocation>
</comment>
<dbReference type="GO" id="GO:0004776">
    <property type="term" value="F:succinate-CoA ligase (GDP-forming) activity"/>
    <property type="evidence" value="ECO:0007669"/>
    <property type="project" value="UniProtKB-EC"/>
</dbReference>
<dbReference type="InterPro" id="IPR016102">
    <property type="entry name" value="Succinyl-CoA_synth-like"/>
</dbReference>
<dbReference type="Gene3D" id="3.30.470.20">
    <property type="entry name" value="ATP-grasp fold, B domain"/>
    <property type="match status" value="1"/>
</dbReference>
<reference evidence="15" key="1">
    <citation type="submission" date="2021-10" db="EMBL/GenBank/DDBJ databases">
        <title>Tropical sea cucumber genome reveals ecological adaptation and Cuvierian tubules defense mechanism.</title>
        <authorList>
            <person name="Chen T."/>
        </authorList>
    </citation>
    <scope>NUCLEOTIDE SEQUENCE</scope>
    <source>
        <strain evidence="15">Nanhai2018</strain>
        <tissue evidence="15">Muscle</tissue>
    </source>
</reference>
<evidence type="ECO:0000256" key="8">
    <source>
        <dbReference type="ARBA" id="ARBA00022946"/>
    </source>
</evidence>
<dbReference type="SUPFAM" id="SSF52210">
    <property type="entry name" value="Succinyl-CoA synthetase domains"/>
    <property type="match status" value="1"/>
</dbReference>
<dbReference type="HAMAP" id="MF_00558">
    <property type="entry name" value="Succ_CoA_beta"/>
    <property type="match status" value="1"/>
</dbReference>
<dbReference type="InterPro" id="IPR011761">
    <property type="entry name" value="ATP-grasp"/>
</dbReference>
<dbReference type="HAMAP" id="MF_03220">
    <property type="entry name" value="Succ_CoA_betaA_euk"/>
    <property type="match status" value="1"/>
</dbReference>
<keyword evidence="8" id="KW-0809">Transit peptide</keyword>
<protein>
    <recommendedName>
        <fullName evidence="13">Succinate--CoA ligase [ADP-forming] subunit beta, mitochondrial</fullName>
        <ecNumber evidence="13">6.2.1.5</ecNumber>
    </recommendedName>
    <alternativeName>
        <fullName evidence="13">ATP-specific succinyl-CoA synthetase subunit beta</fullName>
        <shortName evidence="13">A-SCS</shortName>
    </alternativeName>
    <alternativeName>
        <fullName evidence="13">Succinyl-CoA synthetase beta-A chain</fullName>
        <shortName evidence="13">SCS-betaA</shortName>
    </alternativeName>
</protein>
<comment type="cofactor">
    <cofactor evidence="13">
        <name>Mg(2+)</name>
        <dbReference type="ChEBI" id="CHEBI:18420"/>
    </cofactor>
    <text evidence="13">Binds 1 Mg(2+) ion per subunit.</text>
</comment>
<evidence type="ECO:0000256" key="1">
    <source>
        <dbReference type="ARBA" id="ARBA00005064"/>
    </source>
</evidence>
<evidence type="ECO:0000256" key="7">
    <source>
        <dbReference type="ARBA" id="ARBA00022842"/>
    </source>
</evidence>
<comment type="catalytic activity">
    <reaction evidence="10">
        <text>GTP + succinate + CoA = succinyl-CoA + GDP + phosphate</text>
        <dbReference type="Rhea" id="RHEA:22120"/>
        <dbReference type="ChEBI" id="CHEBI:30031"/>
        <dbReference type="ChEBI" id="CHEBI:37565"/>
        <dbReference type="ChEBI" id="CHEBI:43474"/>
        <dbReference type="ChEBI" id="CHEBI:57287"/>
        <dbReference type="ChEBI" id="CHEBI:57292"/>
        <dbReference type="ChEBI" id="CHEBI:58189"/>
        <dbReference type="EC" id="6.2.1.4"/>
    </reaction>
</comment>
<dbReference type="InterPro" id="IPR005811">
    <property type="entry name" value="SUCC_ACL_C"/>
</dbReference>
<name>A0A9Q1BPR3_HOLLE</name>
<feature type="site" description="Important for substrate specificity" evidence="13">
    <location>
        <position position="153"/>
    </location>
</feature>
<sequence length="455" mass="49069">MAACLYKGSRLFSASTIKAGRLLLSSRLLAPSTTAGLDGGKRNLSVHEYIGYNLLEDAGIPIPKAEVAKTPQQAYEIAKSLGAEDVVVKAQVLAGGRGKGTFESGLKGGVKLAYSPEEVKEFADQMIGKKLITKQTGEAGRICSSVLIVERMYSRREYYFAITMDRKHMGPVLIGSSQGGVNIEEVAAETPDAIITEPIDIDTGIQQEQAEAMAKRMGFPDKCISQAADCFMKLYQLFIDKDCTMVEINPLTEDNHGNVLCMDAKINFDDNAAYRQQDIHSLRDRTQEDPREVKAAEYDLNYIGLDGDIGCLVNGAGLAMATMDIIKLNGGSPANFLDVGGGATAEQVKHAFNLITSDPKVVHAILVNIFGGIMRCDIIAQGIISAASELDLKVPIVVRLQGTQVEDAKALIAASKMRILACDHLDEAAKMVVRLSTIVGLAKDVDLKVNFQLPI</sequence>
<evidence type="ECO:0000256" key="10">
    <source>
        <dbReference type="ARBA" id="ARBA00052879"/>
    </source>
</evidence>
<dbReference type="GO" id="GO:0005524">
    <property type="term" value="F:ATP binding"/>
    <property type="evidence" value="ECO:0007669"/>
    <property type="project" value="UniProtKB-UniRule"/>
</dbReference>
<keyword evidence="9 13" id="KW-0496">Mitochondrion</keyword>
<feature type="binding site" evidence="13">
    <location>
        <position position="249"/>
    </location>
    <ligand>
        <name>Mg(2+)</name>
        <dbReference type="ChEBI" id="CHEBI:18420"/>
    </ligand>
</feature>
<feature type="binding site" evidence="13">
    <location>
        <position position="263"/>
    </location>
    <ligand>
        <name>Mg(2+)</name>
        <dbReference type="ChEBI" id="CHEBI:18420"/>
    </ligand>
</feature>
<keyword evidence="16" id="KW-1185">Reference proteome</keyword>
<dbReference type="GO" id="GO:0006099">
    <property type="term" value="P:tricarboxylic acid cycle"/>
    <property type="evidence" value="ECO:0007669"/>
    <property type="project" value="UniProtKB-UniRule"/>
</dbReference>
<accession>A0A9Q1BPR3</accession>